<protein>
    <submittedName>
        <fullName evidence="1">Uncharacterized protein</fullName>
    </submittedName>
</protein>
<comment type="caution">
    <text evidence="1">The sequence shown here is derived from an EMBL/GenBank/DDBJ whole genome shotgun (WGS) entry which is preliminary data.</text>
</comment>
<organism evidence="1 2">
    <name type="scientific">Austropuccinia psidii MF-1</name>
    <dbReference type="NCBI Taxonomy" id="1389203"/>
    <lineage>
        <taxon>Eukaryota</taxon>
        <taxon>Fungi</taxon>
        <taxon>Dikarya</taxon>
        <taxon>Basidiomycota</taxon>
        <taxon>Pucciniomycotina</taxon>
        <taxon>Pucciniomycetes</taxon>
        <taxon>Pucciniales</taxon>
        <taxon>Sphaerophragmiaceae</taxon>
        <taxon>Austropuccinia</taxon>
    </lineage>
</organism>
<accession>A0A9Q3HKU7</accession>
<keyword evidence="2" id="KW-1185">Reference proteome</keyword>
<sequence>MRQEHGRHDCSWWKSEIITKWANNSWRFKMENAFGSAIFNSKKDEPFTWFLKQKDRGSALHPDMSDSMINMKKLRKCGGELEHAIKCRCKPYGIQNDPKISREDKKPFLKCHKGGSTSHLANTLIKKTKINGVQVIEDVQCAKEKEASDQDSEVSEDTPVEDLSIENIKPFFEVTEFHTPFPQYSEDFYNLIDIQNAGMCKTKPARGKGFTAGSSCITSIVMNDVEAKVSLDTGAFLTCIGKDYLQIILPEWKNHLSPIEGVQFSSASNNLYPLGILDTNIVFPHPAGSVIIKK</sequence>
<dbReference type="EMBL" id="AVOT02018464">
    <property type="protein sequence ID" value="MBW0505375.1"/>
    <property type="molecule type" value="Genomic_DNA"/>
</dbReference>
<evidence type="ECO:0000313" key="2">
    <source>
        <dbReference type="Proteomes" id="UP000765509"/>
    </source>
</evidence>
<reference evidence="1" key="1">
    <citation type="submission" date="2021-03" db="EMBL/GenBank/DDBJ databases">
        <title>Draft genome sequence of rust myrtle Austropuccinia psidii MF-1, a brazilian biotype.</title>
        <authorList>
            <person name="Quecine M.C."/>
            <person name="Pachon D.M.R."/>
            <person name="Bonatelli M.L."/>
            <person name="Correr F.H."/>
            <person name="Franceschini L.M."/>
            <person name="Leite T.F."/>
            <person name="Margarido G.R.A."/>
            <person name="Almeida C.A."/>
            <person name="Ferrarezi J.A."/>
            <person name="Labate C.A."/>
        </authorList>
    </citation>
    <scope>NUCLEOTIDE SEQUENCE</scope>
    <source>
        <strain evidence="1">MF-1</strain>
    </source>
</reference>
<dbReference type="AlphaFoldDB" id="A0A9Q3HKU7"/>
<name>A0A9Q3HKU7_9BASI</name>
<proteinExistence type="predicted"/>
<dbReference type="Proteomes" id="UP000765509">
    <property type="component" value="Unassembled WGS sequence"/>
</dbReference>
<gene>
    <name evidence="1" type="ORF">O181_045090</name>
</gene>
<evidence type="ECO:0000313" key="1">
    <source>
        <dbReference type="EMBL" id="MBW0505375.1"/>
    </source>
</evidence>